<feature type="non-terminal residue" evidence="1">
    <location>
        <position position="1"/>
    </location>
</feature>
<dbReference type="AlphaFoldDB" id="A0A8S3YUH3"/>
<name>A0A8S3YUH3_9EUPU</name>
<evidence type="ECO:0000313" key="2">
    <source>
        <dbReference type="Proteomes" id="UP000678393"/>
    </source>
</evidence>
<comment type="caution">
    <text evidence="1">The sequence shown here is derived from an EMBL/GenBank/DDBJ whole genome shotgun (WGS) entry which is preliminary data.</text>
</comment>
<dbReference type="EMBL" id="CAJHNH020000679">
    <property type="protein sequence ID" value="CAG5119275.1"/>
    <property type="molecule type" value="Genomic_DNA"/>
</dbReference>
<feature type="non-terminal residue" evidence="1">
    <location>
        <position position="50"/>
    </location>
</feature>
<sequence length="50" mass="5600">TQQTTHGLEMDIKQEPQSEVPCEPLRHMVVDQTVTAGVKVEKPDLSIKVE</sequence>
<organism evidence="1 2">
    <name type="scientific">Candidula unifasciata</name>
    <dbReference type="NCBI Taxonomy" id="100452"/>
    <lineage>
        <taxon>Eukaryota</taxon>
        <taxon>Metazoa</taxon>
        <taxon>Spiralia</taxon>
        <taxon>Lophotrochozoa</taxon>
        <taxon>Mollusca</taxon>
        <taxon>Gastropoda</taxon>
        <taxon>Heterobranchia</taxon>
        <taxon>Euthyneura</taxon>
        <taxon>Panpulmonata</taxon>
        <taxon>Eupulmonata</taxon>
        <taxon>Stylommatophora</taxon>
        <taxon>Helicina</taxon>
        <taxon>Helicoidea</taxon>
        <taxon>Geomitridae</taxon>
        <taxon>Candidula</taxon>
    </lineage>
</organism>
<protein>
    <submittedName>
        <fullName evidence="1">Uncharacterized protein</fullName>
    </submittedName>
</protein>
<dbReference type="Proteomes" id="UP000678393">
    <property type="component" value="Unassembled WGS sequence"/>
</dbReference>
<proteinExistence type="predicted"/>
<reference evidence="1" key="1">
    <citation type="submission" date="2021-04" db="EMBL/GenBank/DDBJ databases">
        <authorList>
            <consortium name="Molecular Ecology Group"/>
        </authorList>
    </citation>
    <scope>NUCLEOTIDE SEQUENCE</scope>
</reference>
<gene>
    <name evidence="1" type="ORF">CUNI_LOCUS4833</name>
</gene>
<accession>A0A8S3YUH3</accession>
<evidence type="ECO:0000313" key="1">
    <source>
        <dbReference type="EMBL" id="CAG5119275.1"/>
    </source>
</evidence>
<keyword evidence="2" id="KW-1185">Reference proteome</keyword>